<dbReference type="AlphaFoldDB" id="A0A179BQ31"/>
<dbReference type="EMBL" id="LWBS01000242">
    <property type="protein sequence ID" value="OAP93856.1"/>
    <property type="molecule type" value="Genomic_DNA"/>
</dbReference>
<gene>
    <name evidence="1" type="ORF">A4U53_23335</name>
</gene>
<sequence>MLISIIWFGQRGPCGCKGRSLEMGLLRMRLHQVVLFSQGEYGENSITRLDGNIWILFCMYAKIRAWLI</sequence>
<evidence type="ECO:0000313" key="1">
    <source>
        <dbReference type="EMBL" id="OAP93856.1"/>
    </source>
</evidence>
<comment type="caution">
    <text evidence="1">The sequence shown here is derived from an EMBL/GenBank/DDBJ whole genome shotgun (WGS) entry which is preliminary data.</text>
</comment>
<name>A0A179BQ31_RHILE</name>
<proteinExistence type="predicted"/>
<organism evidence="1">
    <name type="scientific">Rhizobium leguminosarum</name>
    <dbReference type="NCBI Taxonomy" id="384"/>
    <lineage>
        <taxon>Bacteria</taxon>
        <taxon>Pseudomonadati</taxon>
        <taxon>Pseudomonadota</taxon>
        <taxon>Alphaproteobacteria</taxon>
        <taxon>Hyphomicrobiales</taxon>
        <taxon>Rhizobiaceae</taxon>
        <taxon>Rhizobium/Agrobacterium group</taxon>
        <taxon>Rhizobium</taxon>
    </lineage>
</organism>
<protein>
    <submittedName>
        <fullName evidence="1">Uncharacterized protein</fullName>
    </submittedName>
</protein>
<accession>A0A179BQ31</accession>
<reference evidence="1" key="1">
    <citation type="submission" date="2016-04" db="EMBL/GenBank/DDBJ databases">
        <title>Fast-growing isolate from the root nodules of Vavilovia formosa.</title>
        <authorList>
            <person name="Kimeklis A."/>
            <person name="Safronova V."/>
            <person name="Belimov A."/>
            <person name="Andronov E."/>
        </authorList>
    </citation>
    <scope>NUCLEOTIDE SEQUENCE [LARGE SCALE GENOMIC DNA]</scope>
    <source>
        <strain evidence="1">Vaf-46</strain>
    </source>
</reference>